<gene>
    <name evidence="2" type="ORF">ACFQ03_13745</name>
</gene>
<keyword evidence="3" id="KW-1185">Reference proteome</keyword>
<dbReference type="PROSITE" id="PS51257">
    <property type="entry name" value="PROKAR_LIPOPROTEIN"/>
    <property type="match status" value="1"/>
</dbReference>
<protein>
    <recommendedName>
        <fullName evidence="4">Antigen I/II N-terminal domain-containing protein</fullName>
    </recommendedName>
</protein>
<feature type="region of interest" description="Disordered" evidence="1">
    <location>
        <begin position="21"/>
        <end position="48"/>
    </location>
</feature>
<feature type="compositionally biased region" description="Basic and acidic residues" evidence="1">
    <location>
        <begin position="36"/>
        <end position="48"/>
    </location>
</feature>
<accession>A0ABW3DAK6</accession>
<reference evidence="3" key="1">
    <citation type="journal article" date="2019" name="Int. J. Syst. Evol. Microbiol.">
        <title>The Global Catalogue of Microorganisms (GCM) 10K type strain sequencing project: providing services to taxonomists for standard genome sequencing and annotation.</title>
        <authorList>
            <consortium name="The Broad Institute Genomics Platform"/>
            <consortium name="The Broad Institute Genome Sequencing Center for Infectious Disease"/>
            <person name="Wu L."/>
            <person name="Ma J."/>
        </authorList>
    </citation>
    <scope>NUCLEOTIDE SEQUENCE [LARGE SCALE GENOMIC DNA]</scope>
    <source>
        <strain evidence="3">CCUG 57263</strain>
    </source>
</reference>
<dbReference type="RefSeq" id="WP_144940080.1">
    <property type="nucleotide sequence ID" value="NZ_JBHTIU010000041.1"/>
</dbReference>
<evidence type="ECO:0000313" key="3">
    <source>
        <dbReference type="Proteomes" id="UP001597120"/>
    </source>
</evidence>
<evidence type="ECO:0008006" key="4">
    <source>
        <dbReference type="Google" id="ProtNLM"/>
    </source>
</evidence>
<dbReference type="Proteomes" id="UP001597120">
    <property type="component" value="Unassembled WGS sequence"/>
</dbReference>
<comment type="caution">
    <text evidence="2">The sequence shown here is derived from an EMBL/GenBank/DDBJ whole genome shotgun (WGS) entry which is preliminary data.</text>
</comment>
<evidence type="ECO:0000313" key="2">
    <source>
        <dbReference type="EMBL" id="MFD0870220.1"/>
    </source>
</evidence>
<dbReference type="EMBL" id="JBHTIU010000041">
    <property type="protein sequence ID" value="MFD0870220.1"/>
    <property type="molecule type" value="Genomic_DNA"/>
</dbReference>
<organism evidence="2 3">
    <name type="scientific">Paenibacillus residui</name>
    <dbReference type="NCBI Taxonomy" id="629724"/>
    <lineage>
        <taxon>Bacteria</taxon>
        <taxon>Bacillati</taxon>
        <taxon>Bacillota</taxon>
        <taxon>Bacilli</taxon>
        <taxon>Bacillales</taxon>
        <taxon>Paenibacillaceae</taxon>
        <taxon>Paenibacillus</taxon>
    </lineage>
</organism>
<sequence>MRGKLFVVLSVAALMFTGCSEPKQKSGENAPVVEDGANKGETGKEKVENKSTTVEITLPASMFQGEQNIENTIAKAKEQGVDEVKKNDDGSLTYTMSKDTHSKILGEMRDSLTQSIEELKSGQDFKSIKDVIPNDSFSEVTFVVDRAAYEKSFDGFASIGIAIAAMYYQIFEGASDESKVAIKLQDESTKEVFKTIEYPDALKNPGK</sequence>
<proteinExistence type="predicted"/>
<evidence type="ECO:0000256" key="1">
    <source>
        <dbReference type="SAM" id="MobiDB-lite"/>
    </source>
</evidence>
<name>A0ABW3DAK6_9BACL</name>